<dbReference type="PANTHER" id="PTHR47966">
    <property type="entry name" value="BETA-SITE APP-CLEAVING ENZYME, ISOFORM A-RELATED"/>
    <property type="match status" value="1"/>
</dbReference>
<evidence type="ECO:0000259" key="5">
    <source>
        <dbReference type="PROSITE" id="PS51767"/>
    </source>
</evidence>
<evidence type="ECO:0000313" key="7">
    <source>
        <dbReference type="Proteomes" id="UP000286045"/>
    </source>
</evidence>
<dbReference type="PROSITE" id="PS51767">
    <property type="entry name" value="PEPTIDASE_A1"/>
    <property type="match status" value="1"/>
</dbReference>
<dbReference type="PROSITE" id="PS00141">
    <property type="entry name" value="ASP_PROTEASE"/>
    <property type="match status" value="1"/>
</dbReference>
<protein>
    <recommendedName>
        <fullName evidence="5">Peptidase A1 domain-containing protein</fullName>
    </recommendedName>
</protein>
<evidence type="ECO:0000256" key="3">
    <source>
        <dbReference type="PIRSR" id="PIRSR601461-2"/>
    </source>
</evidence>
<keyword evidence="4" id="KW-0732">Signal</keyword>
<accession>A0A439CSU7</accession>
<dbReference type="InterPro" id="IPR001461">
    <property type="entry name" value="Aspartic_peptidase_A1"/>
</dbReference>
<feature type="chain" id="PRO_5018973528" description="Peptidase A1 domain-containing protein" evidence="4">
    <location>
        <begin position="20"/>
        <end position="265"/>
    </location>
</feature>
<feature type="domain" description="Peptidase A1" evidence="5">
    <location>
        <begin position="1"/>
        <end position="262"/>
    </location>
</feature>
<keyword evidence="2" id="KW-0378">Hydrolase</keyword>
<name>A0A439CSU7_9PEZI</name>
<dbReference type="PANTHER" id="PTHR47966:SF51">
    <property type="entry name" value="BETA-SITE APP-CLEAVING ENZYME, ISOFORM A-RELATED"/>
    <property type="match status" value="1"/>
</dbReference>
<gene>
    <name evidence="6" type="ORF">EKO27_g9903</name>
</gene>
<dbReference type="AlphaFoldDB" id="A0A439CSU7"/>
<comment type="similarity">
    <text evidence="1">Belongs to the peptidase A1 family.</text>
</comment>
<evidence type="ECO:0000256" key="4">
    <source>
        <dbReference type="SAM" id="SignalP"/>
    </source>
</evidence>
<dbReference type="Pfam" id="PF00026">
    <property type="entry name" value="Asp"/>
    <property type="match status" value="1"/>
</dbReference>
<dbReference type="Gene3D" id="2.40.70.10">
    <property type="entry name" value="Acid Proteases"/>
    <property type="match status" value="1"/>
</dbReference>
<keyword evidence="7" id="KW-1185">Reference proteome</keyword>
<comment type="caution">
    <text evidence="6">The sequence shown here is derived from an EMBL/GenBank/DDBJ whole genome shotgun (WGS) entry which is preliminary data.</text>
</comment>
<keyword evidence="2" id="KW-0064">Aspartyl protease</keyword>
<evidence type="ECO:0000256" key="1">
    <source>
        <dbReference type="ARBA" id="ARBA00007447"/>
    </source>
</evidence>
<evidence type="ECO:0000313" key="6">
    <source>
        <dbReference type="EMBL" id="RWA05192.1"/>
    </source>
</evidence>
<proteinExistence type="inferred from homology"/>
<feature type="signal peptide" evidence="4">
    <location>
        <begin position="1"/>
        <end position="19"/>
    </location>
</feature>
<feature type="disulfide bond" evidence="3">
    <location>
        <begin position="189"/>
        <end position="225"/>
    </location>
</feature>
<dbReference type="InterPro" id="IPR021109">
    <property type="entry name" value="Peptidase_aspartic_dom_sf"/>
</dbReference>
<organism evidence="6 7">
    <name type="scientific">Xylaria grammica</name>
    <dbReference type="NCBI Taxonomy" id="363999"/>
    <lineage>
        <taxon>Eukaryota</taxon>
        <taxon>Fungi</taxon>
        <taxon>Dikarya</taxon>
        <taxon>Ascomycota</taxon>
        <taxon>Pezizomycotina</taxon>
        <taxon>Sordariomycetes</taxon>
        <taxon>Xylariomycetidae</taxon>
        <taxon>Xylariales</taxon>
        <taxon>Xylariaceae</taxon>
        <taxon>Xylaria</taxon>
    </lineage>
</organism>
<dbReference type="GO" id="GO:0006508">
    <property type="term" value="P:proteolysis"/>
    <property type="evidence" value="ECO:0007669"/>
    <property type="project" value="InterPro"/>
</dbReference>
<dbReference type="SUPFAM" id="SSF50630">
    <property type="entry name" value="Acid proteases"/>
    <property type="match status" value="1"/>
</dbReference>
<dbReference type="GO" id="GO:0004190">
    <property type="term" value="F:aspartic-type endopeptidase activity"/>
    <property type="evidence" value="ECO:0007669"/>
    <property type="project" value="UniProtKB-KW"/>
</dbReference>
<keyword evidence="2" id="KW-0645">Protease</keyword>
<dbReference type="InterPro" id="IPR001969">
    <property type="entry name" value="Aspartic_peptidase_AS"/>
</dbReference>
<evidence type="ECO:0000256" key="2">
    <source>
        <dbReference type="ARBA" id="ARBA00022750"/>
    </source>
</evidence>
<dbReference type="EMBL" id="RYZI01000467">
    <property type="protein sequence ID" value="RWA05192.1"/>
    <property type="molecule type" value="Genomic_DNA"/>
</dbReference>
<reference evidence="6 7" key="1">
    <citation type="submission" date="2018-12" db="EMBL/GenBank/DDBJ databases">
        <title>Draft genome sequence of Xylaria grammica IHI A82.</title>
        <authorList>
            <person name="Buettner E."/>
            <person name="Kellner H."/>
        </authorList>
    </citation>
    <scope>NUCLEOTIDE SEQUENCE [LARGE SCALE GENOMIC DNA]</scope>
    <source>
        <strain evidence="6 7">IHI A82</strain>
    </source>
</reference>
<dbReference type="InterPro" id="IPR033121">
    <property type="entry name" value="PEPTIDASE_A1"/>
</dbReference>
<sequence length="265" mass="28730">MSPSTIFVFLAFLALRVVATPLADIIGASRVDRIVERATPSLTASATATPRSGEYFGPIVIDGITYSVLYDTGSDALKSSWVAHAMPQYKQQLLGVNIPSTGPATFTFGYHDTAHENGPLAFNTATYSPSHWYQQVTSFNVPANDTSMTCDLDTGTSNILVPPSIAYAFWNQVSTATATDGGERWTFPCANSATVPNFSVTIGGKRYTVAAADTYYRDTPSQGVCRSRLQGRKNRNYCILGQPFFYSNYVAYDFGNKTVGLAGRK</sequence>
<dbReference type="Proteomes" id="UP000286045">
    <property type="component" value="Unassembled WGS sequence"/>
</dbReference>
<dbReference type="STRING" id="363999.A0A439CSU7"/>
<keyword evidence="3" id="KW-1015">Disulfide bond</keyword>